<feature type="domain" description="HpaB/PvcC/4-BUDH C-terminal" evidence="5">
    <location>
        <begin position="295"/>
        <end position="491"/>
    </location>
</feature>
<feature type="domain" description="HpaB/PvcC/4-BUDH N-terminal" evidence="6">
    <location>
        <begin position="19"/>
        <end position="283"/>
    </location>
</feature>
<keyword evidence="1" id="KW-0285">Flavoprotein</keyword>
<dbReference type="InterPro" id="IPR024719">
    <property type="entry name" value="HpaB/PvcC/4-BUDH_C"/>
</dbReference>
<dbReference type="FunFam" id="1.10.3140.10:FF:000001">
    <property type="entry name" value="4-hydroxyphenylacetate 3-monooxygenase oxygenase component"/>
    <property type="match status" value="1"/>
</dbReference>
<accession>A0A9E7C230</accession>
<evidence type="ECO:0000256" key="1">
    <source>
        <dbReference type="ARBA" id="ARBA00022630"/>
    </source>
</evidence>
<keyword evidence="2 4" id="KW-0274">FAD</keyword>
<evidence type="ECO:0000259" key="6">
    <source>
        <dbReference type="Pfam" id="PF11794"/>
    </source>
</evidence>
<keyword evidence="8" id="KW-1185">Reference proteome</keyword>
<dbReference type="InterPro" id="IPR024677">
    <property type="entry name" value="HpaB/PvcC"/>
</dbReference>
<dbReference type="InterPro" id="IPR004925">
    <property type="entry name" value="HpaB/PvcC/4-BUDH"/>
</dbReference>
<dbReference type="EC" id="1.14.13.29" evidence="7"/>
<dbReference type="PANTHER" id="PTHR36117:SF3">
    <property type="entry name" value="4-HYDROXYPHENYLACETATE 3-MONOOXYGENASE-RELATED"/>
    <property type="match status" value="1"/>
</dbReference>
<dbReference type="GO" id="GO:0018601">
    <property type="term" value="F:4-nitrophenol 2-monooxygenase activity"/>
    <property type="evidence" value="ECO:0007669"/>
    <property type="project" value="UniProtKB-EC"/>
</dbReference>
<feature type="binding site" evidence="4">
    <location>
        <position position="200"/>
    </location>
    <ligand>
        <name>FAD</name>
        <dbReference type="ChEBI" id="CHEBI:57692"/>
    </ligand>
</feature>
<protein>
    <submittedName>
        <fullName evidence="7">4-nitrophenol 2-monooxygenase, oxygenase component</fullName>
        <ecNumber evidence="7">1.14.13.29</ecNumber>
    </submittedName>
</protein>
<dbReference type="Pfam" id="PF11794">
    <property type="entry name" value="HpaB_N"/>
    <property type="match status" value="1"/>
</dbReference>
<dbReference type="AlphaFoldDB" id="A0A9E7C230"/>
<reference evidence="7" key="1">
    <citation type="journal article" date="2022" name="Int. J. Syst. Evol. Microbiol.">
        <title>Pseudomonas aegrilactucae sp. nov. and Pseudomonas morbosilactucae sp. nov., pathogens causing bacterial rot of lettuce in Japan.</title>
        <authorList>
            <person name="Sawada H."/>
            <person name="Fujikawa T."/>
            <person name="Satou M."/>
        </authorList>
    </citation>
    <scope>NUCLEOTIDE SEQUENCE</scope>
    <source>
        <strain evidence="7">0166_1</strain>
    </source>
</reference>
<dbReference type="Gene3D" id="2.40.110.10">
    <property type="entry name" value="Butyryl-CoA Dehydrogenase, subunit A, domain 2"/>
    <property type="match status" value="1"/>
</dbReference>
<dbReference type="PANTHER" id="PTHR36117">
    <property type="entry name" value="4-HYDROXYPHENYLACETATE 3-MONOOXYGENASE-RELATED"/>
    <property type="match status" value="1"/>
</dbReference>
<dbReference type="InterPro" id="IPR046373">
    <property type="entry name" value="Acyl-CoA_Oxase/DH_mid-dom_sf"/>
</dbReference>
<sequence>MTELHEAAAATTERHLPFTGDEYLESLRDGREIWIYGERVDDVTTHPAFRNSARSIARLYDAMHDPQHRDRLTAPTDTGNGGFTHPLFKAARTKDDLRASRDAVRVWAELTFGWMGRSPDYKAAMLGALGGDPEWYGEYAGNARRWYREGQEKVLYLGHAIVPPPVDRDLPPDDIADVYVHVEDETDNGLIVSGAKVVATGSPLTHQVFISHFGVPLRKKAYALVFLAPTNAPGVKFLSRASYELAAGRAASPFDYPLSSRLDENDSIIVFDRAQIPWENVLVYDVDKSNSYDAESGWIGRALLQAATRMTVKLEFLSGLMAKALDIKGGGDSRQLQAAFGEIIVCRNAVAAMVDGMIESPQPQHGGDALLPNESYGTAYAAMAPVMYRRVKEIIQSTVSSGLIYLNSSAVDFDQPEMRRHMDRFMRGTGGITAEERSKTMKLFWDAIGSEFGGRHELYELNYFGPPELNHLGMMEIAKHDGSIEQWRGLVDRCMADYDRSGWTAPDLINPTDISAVRRG</sequence>
<dbReference type="Gene3D" id="1.10.3140.10">
    <property type="entry name" value="4-hydroxybutyryl-coa dehydratase, domain 1"/>
    <property type="match status" value="1"/>
</dbReference>
<evidence type="ECO:0000259" key="5">
    <source>
        <dbReference type="Pfam" id="PF03241"/>
    </source>
</evidence>
<dbReference type="GO" id="GO:0016627">
    <property type="term" value="F:oxidoreductase activity, acting on the CH-CH group of donors"/>
    <property type="evidence" value="ECO:0007669"/>
    <property type="project" value="InterPro"/>
</dbReference>
<organism evidence="7 8">
    <name type="scientific">Capillimicrobium parvum</name>
    <dbReference type="NCBI Taxonomy" id="2884022"/>
    <lineage>
        <taxon>Bacteria</taxon>
        <taxon>Bacillati</taxon>
        <taxon>Actinomycetota</taxon>
        <taxon>Thermoleophilia</taxon>
        <taxon>Solirubrobacterales</taxon>
        <taxon>Capillimicrobiaceae</taxon>
        <taxon>Capillimicrobium</taxon>
    </lineage>
</organism>
<proteinExistence type="predicted"/>
<name>A0A9E7C230_9ACTN</name>
<keyword evidence="3 7" id="KW-0560">Oxidoreductase</keyword>
<evidence type="ECO:0000256" key="3">
    <source>
        <dbReference type="ARBA" id="ARBA00023002"/>
    </source>
</evidence>
<dbReference type="Proteomes" id="UP001162834">
    <property type="component" value="Chromosome"/>
</dbReference>
<gene>
    <name evidence="7" type="primary">nphA1_1</name>
    <name evidence="7" type="ORF">DSM104329_03719</name>
</gene>
<dbReference type="RefSeq" id="WP_259311361.1">
    <property type="nucleotide sequence ID" value="NZ_CP087164.1"/>
</dbReference>
<dbReference type="InterPro" id="IPR036250">
    <property type="entry name" value="AcylCo_DH-like_C"/>
</dbReference>
<dbReference type="PIRSF" id="PIRSF500125">
    <property type="entry name" value="4_HPA_large"/>
    <property type="match status" value="1"/>
</dbReference>
<dbReference type="PIRSF" id="PIRSF000331">
    <property type="entry name" value="HpaA_HpaB"/>
    <property type="match status" value="1"/>
</dbReference>
<dbReference type="InterPro" id="IPR009100">
    <property type="entry name" value="AcylCoA_DH/oxidase_NM_dom_sf"/>
</dbReference>
<dbReference type="SUPFAM" id="SSF56645">
    <property type="entry name" value="Acyl-CoA dehydrogenase NM domain-like"/>
    <property type="match status" value="1"/>
</dbReference>
<feature type="binding site" evidence="4">
    <location>
        <begin position="159"/>
        <end position="161"/>
    </location>
    <ligand>
        <name>FAD</name>
        <dbReference type="ChEBI" id="CHEBI:57692"/>
    </ligand>
</feature>
<evidence type="ECO:0000256" key="4">
    <source>
        <dbReference type="PIRSR" id="PIRSR000331-2"/>
    </source>
</evidence>
<dbReference type="Pfam" id="PF03241">
    <property type="entry name" value="HpaB"/>
    <property type="match status" value="1"/>
</dbReference>
<dbReference type="InterPro" id="IPR024674">
    <property type="entry name" value="HpaB/PvcC/4-BUDH_N"/>
</dbReference>
<dbReference type="EMBL" id="CP087164">
    <property type="protein sequence ID" value="UGS37304.1"/>
    <property type="molecule type" value="Genomic_DNA"/>
</dbReference>
<dbReference type="SUPFAM" id="SSF47203">
    <property type="entry name" value="Acyl-CoA dehydrogenase C-terminal domain-like"/>
    <property type="match status" value="1"/>
</dbReference>
<evidence type="ECO:0000313" key="7">
    <source>
        <dbReference type="EMBL" id="UGS37304.1"/>
    </source>
</evidence>
<evidence type="ECO:0000313" key="8">
    <source>
        <dbReference type="Proteomes" id="UP001162834"/>
    </source>
</evidence>
<evidence type="ECO:0000256" key="2">
    <source>
        <dbReference type="ARBA" id="ARBA00022827"/>
    </source>
</evidence>
<dbReference type="Gene3D" id="1.20.140.10">
    <property type="entry name" value="Butyryl-CoA Dehydrogenase, subunit A, domain 3"/>
    <property type="match status" value="1"/>
</dbReference>
<dbReference type="KEGG" id="sbae:DSM104329_03719"/>